<proteinExistence type="predicted"/>
<dbReference type="Gene3D" id="3.60.21.10">
    <property type="match status" value="1"/>
</dbReference>
<sequence>MSEQTLFATLRAESRIWAVAAIHGAVDRLRALHGQLGPLFEPGDQLVYLGNYSGHGPAVRETIDELLLFRRALLALGGVECDDIVYLRGGQEEMWHKLLQLQLAPNPQQVLHWMVEQGIQPTIEAYGARVDDALLAARDGILSLTKWTSQLRQTLRGFDGHTALTSVLRHAAFTADGSLLFVHAGIDPSRPLLAQSDSFWWGGGSFQQIEEPFEHYRRIVRGYDRRHGGVQETAATMTLDANCGFGGPLLAACFAPGGELINTISA</sequence>
<comment type="caution">
    <text evidence="1">The sequence shown here is derived from an EMBL/GenBank/DDBJ whole genome shotgun (WGS) entry which is preliminary data.</text>
</comment>
<name>A0A1J5TA67_9ZZZZ</name>
<dbReference type="AlphaFoldDB" id="A0A1J5TA67"/>
<dbReference type="InterPro" id="IPR029052">
    <property type="entry name" value="Metallo-depent_PP-like"/>
</dbReference>
<gene>
    <name evidence="1" type="ORF">GALL_86440</name>
</gene>
<reference evidence="1" key="1">
    <citation type="submission" date="2016-10" db="EMBL/GenBank/DDBJ databases">
        <title>Sequence of Gallionella enrichment culture.</title>
        <authorList>
            <person name="Poehlein A."/>
            <person name="Muehling M."/>
            <person name="Daniel R."/>
        </authorList>
    </citation>
    <scope>NUCLEOTIDE SEQUENCE</scope>
</reference>
<protein>
    <recommendedName>
        <fullName evidence="2">Serine/threonine protein phosphatase</fullName>
    </recommendedName>
</protein>
<accession>A0A1J5TA67</accession>
<evidence type="ECO:0008006" key="2">
    <source>
        <dbReference type="Google" id="ProtNLM"/>
    </source>
</evidence>
<organism evidence="1">
    <name type="scientific">mine drainage metagenome</name>
    <dbReference type="NCBI Taxonomy" id="410659"/>
    <lineage>
        <taxon>unclassified sequences</taxon>
        <taxon>metagenomes</taxon>
        <taxon>ecological metagenomes</taxon>
    </lineage>
</organism>
<dbReference type="EMBL" id="MLJW01000028">
    <property type="protein sequence ID" value="OIR09038.1"/>
    <property type="molecule type" value="Genomic_DNA"/>
</dbReference>
<dbReference type="SUPFAM" id="SSF56300">
    <property type="entry name" value="Metallo-dependent phosphatases"/>
    <property type="match status" value="1"/>
</dbReference>
<evidence type="ECO:0000313" key="1">
    <source>
        <dbReference type="EMBL" id="OIR09038.1"/>
    </source>
</evidence>